<keyword evidence="2" id="KW-1015">Disulfide bond</keyword>
<dbReference type="Proteomes" id="UP000036681">
    <property type="component" value="Unplaced"/>
</dbReference>
<accession>A0A9J2PGQ4</accession>
<evidence type="ECO:0000313" key="5">
    <source>
        <dbReference type="WBParaSite" id="ALUE_0000868301-mRNA-1"/>
    </source>
</evidence>
<evidence type="ECO:0000256" key="2">
    <source>
        <dbReference type="ARBA" id="ARBA00023157"/>
    </source>
</evidence>
<feature type="region of interest" description="Disordered" evidence="3">
    <location>
        <begin position="294"/>
        <end position="330"/>
    </location>
</feature>
<organism evidence="4 5">
    <name type="scientific">Ascaris lumbricoides</name>
    <name type="common">Giant roundworm</name>
    <dbReference type="NCBI Taxonomy" id="6252"/>
    <lineage>
        <taxon>Eukaryota</taxon>
        <taxon>Metazoa</taxon>
        <taxon>Ecdysozoa</taxon>
        <taxon>Nematoda</taxon>
        <taxon>Chromadorea</taxon>
        <taxon>Rhabditida</taxon>
        <taxon>Spirurina</taxon>
        <taxon>Ascaridomorpha</taxon>
        <taxon>Ascaridoidea</taxon>
        <taxon>Ascarididae</taxon>
        <taxon>Ascaris</taxon>
    </lineage>
</organism>
<feature type="compositionally biased region" description="Low complexity" evidence="3">
    <location>
        <begin position="294"/>
        <end position="310"/>
    </location>
</feature>
<name>A0A9J2PGQ4_ASCLU</name>
<keyword evidence="1" id="KW-0677">Repeat</keyword>
<protein>
    <submittedName>
        <fullName evidence="5">Uncharacterized protein</fullName>
    </submittedName>
</protein>
<sequence>MQTICVLQLSSDSFFIILERLNYFRTRFCISGHCNGQSVERAPCSSAPCPKPSKSTESWSEWTLWNQCSVTCGKGSQARYRRCVSSQNTLGYSCGGNSMEVRQCDMGSCYTGTVGLWGKWTEWSRCSTSCGPGIQTRNRYCTKILKFFSRRCSDGNCFGSGVEQQFCNEKPCLSSSGQWSGWSSWGSCSVSCGSGVKRRTRHCQYGNCPGSHKDSAMCNQGSCGEWDATWGGKENLTSTTITPTVPETTLIPRPATTFTSTSLNASTVTTTEASDPVKSATTKEVTIRTFTSKETTTAEVKTSSTTSATTLAEPRSSANGTKPVPTLNNEFPSRKKTIRRFWLFDNGTLSRTHEIDPVLFETLKRQSELEMNNSGDLWREWGQIVCRVLNGHFRLGLLVDMLGDVRKWNPQTSPQVLWLGRLRRQRVRARSVPHTPMLTAMSVCRV</sequence>
<proteinExistence type="predicted"/>
<dbReference type="PROSITE" id="PS50092">
    <property type="entry name" value="TSP1"/>
    <property type="match status" value="4"/>
</dbReference>
<reference evidence="5" key="1">
    <citation type="submission" date="2023-03" db="UniProtKB">
        <authorList>
            <consortium name="WormBaseParasite"/>
        </authorList>
    </citation>
    <scope>IDENTIFICATION</scope>
</reference>
<evidence type="ECO:0000256" key="1">
    <source>
        <dbReference type="ARBA" id="ARBA00022737"/>
    </source>
</evidence>
<dbReference type="PANTHER" id="PTHR22906">
    <property type="entry name" value="PROPERDIN"/>
    <property type="match status" value="1"/>
</dbReference>
<evidence type="ECO:0000313" key="4">
    <source>
        <dbReference type="Proteomes" id="UP000036681"/>
    </source>
</evidence>
<dbReference type="SMART" id="SM00209">
    <property type="entry name" value="TSP1"/>
    <property type="match status" value="3"/>
</dbReference>
<dbReference type="FunFam" id="2.20.100.10:FF:000001">
    <property type="entry name" value="semaphorin-5A isoform X1"/>
    <property type="match status" value="1"/>
</dbReference>
<keyword evidence="4" id="KW-1185">Reference proteome</keyword>
<evidence type="ECO:0000256" key="3">
    <source>
        <dbReference type="SAM" id="MobiDB-lite"/>
    </source>
</evidence>
<dbReference type="SUPFAM" id="SSF82895">
    <property type="entry name" value="TSP-1 type 1 repeat"/>
    <property type="match status" value="3"/>
</dbReference>
<dbReference type="AlphaFoldDB" id="A0A9J2PGQ4"/>
<dbReference type="InterPro" id="IPR036383">
    <property type="entry name" value="TSP1_rpt_sf"/>
</dbReference>
<dbReference type="InterPro" id="IPR000884">
    <property type="entry name" value="TSP1_rpt"/>
</dbReference>
<dbReference type="Gene3D" id="2.20.100.10">
    <property type="entry name" value="Thrombospondin type-1 (TSP1) repeat"/>
    <property type="match status" value="3"/>
</dbReference>
<dbReference type="Pfam" id="PF00090">
    <property type="entry name" value="TSP_1"/>
    <property type="match status" value="3"/>
</dbReference>
<feature type="compositionally biased region" description="Polar residues" evidence="3">
    <location>
        <begin position="316"/>
        <end position="330"/>
    </location>
</feature>
<dbReference type="InterPro" id="IPR052065">
    <property type="entry name" value="Compl_asym_regulator"/>
</dbReference>
<dbReference type="WBParaSite" id="ALUE_0000868301-mRNA-1">
    <property type="protein sequence ID" value="ALUE_0000868301-mRNA-1"/>
    <property type="gene ID" value="ALUE_0000868301"/>
</dbReference>